<accession>A0A2P2QI46</accession>
<protein>
    <submittedName>
        <fullName evidence="1">Uncharacterized protein</fullName>
    </submittedName>
</protein>
<proteinExistence type="predicted"/>
<evidence type="ECO:0000313" key="1">
    <source>
        <dbReference type="EMBL" id="MBX66682.1"/>
    </source>
</evidence>
<sequence>MVSVNMRLCFVFSLNHWRIYGDFCWFRV</sequence>
<dbReference type="EMBL" id="GGEC01086198">
    <property type="protein sequence ID" value="MBX66682.1"/>
    <property type="molecule type" value="Transcribed_RNA"/>
</dbReference>
<organism evidence="1">
    <name type="scientific">Rhizophora mucronata</name>
    <name type="common">Asiatic mangrove</name>
    <dbReference type="NCBI Taxonomy" id="61149"/>
    <lineage>
        <taxon>Eukaryota</taxon>
        <taxon>Viridiplantae</taxon>
        <taxon>Streptophyta</taxon>
        <taxon>Embryophyta</taxon>
        <taxon>Tracheophyta</taxon>
        <taxon>Spermatophyta</taxon>
        <taxon>Magnoliopsida</taxon>
        <taxon>eudicotyledons</taxon>
        <taxon>Gunneridae</taxon>
        <taxon>Pentapetalae</taxon>
        <taxon>rosids</taxon>
        <taxon>fabids</taxon>
        <taxon>Malpighiales</taxon>
        <taxon>Rhizophoraceae</taxon>
        <taxon>Rhizophora</taxon>
    </lineage>
</organism>
<reference evidence="1" key="1">
    <citation type="submission" date="2018-02" db="EMBL/GenBank/DDBJ databases">
        <title>Rhizophora mucronata_Transcriptome.</title>
        <authorList>
            <person name="Meera S.P."/>
            <person name="Sreeshan A."/>
            <person name="Augustine A."/>
        </authorList>
    </citation>
    <scope>NUCLEOTIDE SEQUENCE</scope>
    <source>
        <tissue evidence="1">Leaf</tissue>
    </source>
</reference>
<name>A0A2P2QI46_RHIMU</name>
<dbReference type="AlphaFoldDB" id="A0A2P2QI46"/>